<sequence>MKTEVKAFKITSLKGNNYLVEVVNDGNTLPQVKVFKQVENAFEVAKNEFDISPTIEGRKSELNTREMWNKILKIIPIVLMLCVFINSCQKHASSEPLDIDPLRSVYFYDNYGVGYNMRDAKNIKDAEDRADIYLNRLDKYFEFLASKPVNGVNENRKFEAMGYLDKYSNNEVFKIENLSREDQLQVQQYIYSKRKMLDKWFKR</sequence>
<reference evidence="1" key="1">
    <citation type="submission" date="2022-10" db="EMBL/GenBank/DDBJ databases">
        <title>Chryseobacterium babae sp. nov. isolated from the gut of the beetle Oryctes rhinoceros, and Chryseobacterium kimseyorum sp. nov., isolated from a stick insect rearing cage.</title>
        <authorList>
            <person name="Shelomi M."/>
            <person name="Han C.-J."/>
            <person name="Chen W.-M."/>
            <person name="Chen H.-K."/>
            <person name="Liaw S.-J."/>
            <person name="Muhle E."/>
            <person name="Clermont D."/>
        </authorList>
    </citation>
    <scope>NUCLEOTIDE SEQUENCE</scope>
    <source>
        <strain evidence="1">WLa1L2M3</strain>
    </source>
</reference>
<organism evidence="1 2">
    <name type="scientific">Chryseobacterium oryctis</name>
    <dbReference type="NCBI Taxonomy" id="2952618"/>
    <lineage>
        <taxon>Bacteria</taxon>
        <taxon>Pseudomonadati</taxon>
        <taxon>Bacteroidota</taxon>
        <taxon>Flavobacteriia</taxon>
        <taxon>Flavobacteriales</taxon>
        <taxon>Weeksellaceae</taxon>
        <taxon>Chryseobacterium group</taxon>
        <taxon>Chryseobacterium</taxon>
    </lineage>
</organism>
<dbReference type="RefSeq" id="WP_264742888.1">
    <property type="nucleotide sequence ID" value="NZ_JAPDHV010000002.1"/>
</dbReference>
<dbReference type="Proteomes" id="UP001163719">
    <property type="component" value="Unassembled WGS sequence"/>
</dbReference>
<proteinExistence type="predicted"/>
<name>A0ABT3HMD3_9FLAO</name>
<accession>A0ABT3HMD3</accession>
<dbReference type="EMBL" id="JAPDHV010000002">
    <property type="protein sequence ID" value="MCW3160944.1"/>
    <property type="molecule type" value="Genomic_DNA"/>
</dbReference>
<protein>
    <submittedName>
        <fullName evidence="1">Uncharacterized protein</fullName>
    </submittedName>
</protein>
<keyword evidence="2" id="KW-1185">Reference proteome</keyword>
<comment type="caution">
    <text evidence="1">The sequence shown here is derived from an EMBL/GenBank/DDBJ whole genome shotgun (WGS) entry which is preliminary data.</text>
</comment>
<evidence type="ECO:0000313" key="1">
    <source>
        <dbReference type="EMBL" id="MCW3160944.1"/>
    </source>
</evidence>
<evidence type="ECO:0000313" key="2">
    <source>
        <dbReference type="Proteomes" id="UP001163719"/>
    </source>
</evidence>
<gene>
    <name evidence="1" type="ORF">OH806_06645</name>
</gene>